<dbReference type="RefSeq" id="WP_084067058.1">
    <property type="nucleotide sequence ID" value="NZ_FWXY01000003.1"/>
</dbReference>
<evidence type="ECO:0000313" key="4">
    <source>
        <dbReference type="Proteomes" id="UP000192418"/>
    </source>
</evidence>
<evidence type="ECO:0000259" key="1">
    <source>
        <dbReference type="Pfam" id="PF00534"/>
    </source>
</evidence>
<dbReference type="Pfam" id="PF00534">
    <property type="entry name" value="Glycos_transf_1"/>
    <property type="match status" value="1"/>
</dbReference>
<dbReference type="Gene3D" id="3.40.50.2000">
    <property type="entry name" value="Glycogen Phosphorylase B"/>
    <property type="match status" value="2"/>
</dbReference>
<keyword evidence="4" id="KW-1185">Reference proteome</keyword>
<dbReference type="InterPro" id="IPR028098">
    <property type="entry name" value="Glyco_trans_4-like_N"/>
</dbReference>
<reference evidence="3 4" key="1">
    <citation type="submission" date="2017-04" db="EMBL/GenBank/DDBJ databases">
        <authorList>
            <person name="Afonso C.L."/>
            <person name="Miller P.J."/>
            <person name="Scott M.A."/>
            <person name="Spackman E."/>
            <person name="Goraichik I."/>
            <person name="Dimitrov K.M."/>
            <person name="Suarez D.L."/>
            <person name="Swayne D.E."/>
        </authorList>
    </citation>
    <scope>NUCLEOTIDE SEQUENCE [LARGE SCALE GENOMIC DNA]</scope>
    <source>
        <strain evidence="3 4">DSM 3385</strain>
    </source>
</reference>
<evidence type="ECO:0000259" key="2">
    <source>
        <dbReference type="Pfam" id="PF13439"/>
    </source>
</evidence>
<name>A0A1W1ZPF5_9BACT</name>
<sequence length="369" mass="41275">MNILHVIDTSGPGGAETVFLDMVTRIDPTRFHSIPVVSNTGWLFDQLTKKGFSPVVVKSRGSFALSYLRVLVRLVRKYRIDLIHSHLFGANVYCSIAGIITRTPVIATFHGYVDVSGHSHLLKFKFKIINWGARRVVFVSHGLKNTYVERHGIRPRLTQVIYNGVNTQKFRYYKDSFLREAFSLSPRHILIGSVGNIREPKGYDVLLQAAFRLKKKIKDVKFFIAGEGSGPLYERLLALRKDLGLETCVLFIGFLSEPVTLLNGVDIFLLPSRSEGFSIATIEAMACGKPVVVTKSGGPEEIIADRSCGILIEPENPDVMADTLLDLINGPDVMDLLGRNAVRIVEARFSIAKSVEKYQRIYHEFHSSP</sequence>
<keyword evidence="3" id="KW-0808">Transferase</keyword>
<protein>
    <submittedName>
        <fullName evidence="3">Glycosyltransferase involved in cell wall bisynthesis</fullName>
    </submittedName>
</protein>
<dbReference type="SUPFAM" id="SSF53756">
    <property type="entry name" value="UDP-Glycosyltransferase/glycogen phosphorylase"/>
    <property type="match status" value="1"/>
</dbReference>
<dbReference type="InterPro" id="IPR001296">
    <property type="entry name" value="Glyco_trans_1"/>
</dbReference>
<evidence type="ECO:0000313" key="3">
    <source>
        <dbReference type="EMBL" id="SMC50237.1"/>
    </source>
</evidence>
<feature type="domain" description="Glycosyltransferase subfamily 4-like N-terminal" evidence="2">
    <location>
        <begin position="12"/>
        <end position="168"/>
    </location>
</feature>
<dbReference type="GO" id="GO:0016757">
    <property type="term" value="F:glycosyltransferase activity"/>
    <property type="evidence" value="ECO:0007669"/>
    <property type="project" value="InterPro"/>
</dbReference>
<accession>A0A1W1ZPF5</accession>
<feature type="domain" description="Glycosyl transferase family 1" evidence="1">
    <location>
        <begin position="185"/>
        <end position="341"/>
    </location>
</feature>
<dbReference type="PANTHER" id="PTHR12526">
    <property type="entry name" value="GLYCOSYLTRANSFERASE"/>
    <property type="match status" value="1"/>
</dbReference>
<organism evidence="3 4">
    <name type="scientific">Desulfocicer vacuolatum DSM 3385</name>
    <dbReference type="NCBI Taxonomy" id="1121400"/>
    <lineage>
        <taxon>Bacteria</taxon>
        <taxon>Pseudomonadati</taxon>
        <taxon>Thermodesulfobacteriota</taxon>
        <taxon>Desulfobacteria</taxon>
        <taxon>Desulfobacterales</taxon>
        <taxon>Desulfobacteraceae</taxon>
        <taxon>Desulfocicer</taxon>
    </lineage>
</organism>
<dbReference type="EMBL" id="FWXY01000003">
    <property type="protein sequence ID" value="SMC50237.1"/>
    <property type="molecule type" value="Genomic_DNA"/>
</dbReference>
<proteinExistence type="predicted"/>
<dbReference type="Proteomes" id="UP000192418">
    <property type="component" value="Unassembled WGS sequence"/>
</dbReference>
<gene>
    <name evidence="3" type="ORF">SAMN02746065_10380</name>
</gene>
<dbReference type="Pfam" id="PF13439">
    <property type="entry name" value="Glyco_transf_4"/>
    <property type="match status" value="1"/>
</dbReference>
<dbReference type="AlphaFoldDB" id="A0A1W1ZPF5"/>
<dbReference type="STRING" id="1121400.SAMN02746065_10380"/>
<dbReference type="OrthoDB" id="5419094at2"/>